<feature type="transmembrane region" description="Helical" evidence="1">
    <location>
        <begin position="22"/>
        <end position="44"/>
    </location>
</feature>
<protein>
    <submittedName>
        <fullName evidence="2">Uncharacterized protein</fullName>
    </submittedName>
</protein>
<dbReference type="PANTHER" id="PTHR43689">
    <property type="entry name" value="HYDROLASE"/>
    <property type="match status" value="1"/>
</dbReference>
<evidence type="ECO:0000313" key="3">
    <source>
        <dbReference type="Proteomes" id="UP000775213"/>
    </source>
</evidence>
<proteinExistence type="predicted"/>
<gene>
    <name evidence="2" type="ORF">IEQ34_019232</name>
</gene>
<sequence>MLKHCDDGSFSGNPSWGNSEEFAILSTHISLMILFFVINGVKVHHKICHHKANKEDKEEAIRGKIGLPMILLHGFGALVFSWGRIMKPMAWLIGSKVLAFDRPAFGLISRTRSLELVMTSH</sequence>
<dbReference type="InterPro" id="IPR029058">
    <property type="entry name" value="AB_hydrolase_fold"/>
</dbReference>
<organism evidence="2 3">
    <name type="scientific">Dendrobium chrysotoxum</name>
    <name type="common">Orchid</name>
    <dbReference type="NCBI Taxonomy" id="161865"/>
    <lineage>
        <taxon>Eukaryota</taxon>
        <taxon>Viridiplantae</taxon>
        <taxon>Streptophyta</taxon>
        <taxon>Embryophyta</taxon>
        <taxon>Tracheophyta</taxon>
        <taxon>Spermatophyta</taxon>
        <taxon>Magnoliopsida</taxon>
        <taxon>Liliopsida</taxon>
        <taxon>Asparagales</taxon>
        <taxon>Orchidaceae</taxon>
        <taxon>Epidendroideae</taxon>
        <taxon>Malaxideae</taxon>
        <taxon>Dendrobiinae</taxon>
        <taxon>Dendrobium</taxon>
    </lineage>
</organism>
<dbReference type="Gene3D" id="3.40.50.1820">
    <property type="entry name" value="alpha/beta hydrolase"/>
    <property type="match status" value="1"/>
</dbReference>
<dbReference type="Proteomes" id="UP000775213">
    <property type="component" value="Unassembled WGS sequence"/>
</dbReference>
<dbReference type="SUPFAM" id="SSF53474">
    <property type="entry name" value="alpha/beta-Hydrolases"/>
    <property type="match status" value="1"/>
</dbReference>
<evidence type="ECO:0000313" key="2">
    <source>
        <dbReference type="EMBL" id="KAH0451933.1"/>
    </source>
</evidence>
<reference evidence="2 3" key="1">
    <citation type="journal article" date="2021" name="Hortic Res">
        <title>Chromosome-scale assembly of the Dendrobium chrysotoxum genome enhances the understanding of orchid evolution.</title>
        <authorList>
            <person name="Zhang Y."/>
            <person name="Zhang G.Q."/>
            <person name="Zhang D."/>
            <person name="Liu X.D."/>
            <person name="Xu X.Y."/>
            <person name="Sun W.H."/>
            <person name="Yu X."/>
            <person name="Zhu X."/>
            <person name="Wang Z.W."/>
            <person name="Zhao X."/>
            <person name="Zhong W.Y."/>
            <person name="Chen H."/>
            <person name="Yin W.L."/>
            <person name="Huang T."/>
            <person name="Niu S.C."/>
            <person name="Liu Z.J."/>
        </authorList>
    </citation>
    <scope>NUCLEOTIDE SEQUENCE [LARGE SCALE GENOMIC DNA]</scope>
    <source>
        <strain evidence="2">Lindl</strain>
    </source>
</reference>
<feature type="transmembrane region" description="Helical" evidence="1">
    <location>
        <begin position="65"/>
        <end position="83"/>
    </location>
</feature>
<dbReference type="EMBL" id="JAGFBR010000017">
    <property type="protein sequence ID" value="KAH0451933.1"/>
    <property type="molecule type" value="Genomic_DNA"/>
</dbReference>
<name>A0AAV7G836_DENCH</name>
<comment type="caution">
    <text evidence="2">The sequence shown here is derived from an EMBL/GenBank/DDBJ whole genome shotgun (WGS) entry which is preliminary data.</text>
</comment>
<keyword evidence="1" id="KW-0472">Membrane</keyword>
<keyword evidence="3" id="KW-1185">Reference proteome</keyword>
<keyword evidence="1" id="KW-0812">Transmembrane</keyword>
<keyword evidence="1" id="KW-1133">Transmembrane helix</keyword>
<evidence type="ECO:0000256" key="1">
    <source>
        <dbReference type="SAM" id="Phobius"/>
    </source>
</evidence>
<dbReference type="PANTHER" id="PTHR43689:SF1">
    <property type="entry name" value="ALPHA_BETA-HYDROLASES SUPERFAMILY PROTEIN"/>
    <property type="match status" value="1"/>
</dbReference>
<dbReference type="GO" id="GO:0009941">
    <property type="term" value="C:chloroplast envelope"/>
    <property type="evidence" value="ECO:0007669"/>
    <property type="project" value="TreeGrafter"/>
</dbReference>
<dbReference type="AlphaFoldDB" id="A0AAV7G836"/>
<accession>A0AAV7G836</accession>